<dbReference type="InterPro" id="IPR027417">
    <property type="entry name" value="P-loop_NTPase"/>
</dbReference>
<dbReference type="SUPFAM" id="SSF52540">
    <property type="entry name" value="P-loop containing nucleoside triphosphate hydrolases"/>
    <property type="match status" value="1"/>
</dbReference>
<evidence type="ECO:0000256" key="3">
    <source>
        <dbReference type="ARBA" id="ARBA00022741"/>
    </source>
</evidence>
<dbReference type="Gene3D" id="1.10.8.430">
    <property type="entry name" value="Helical domain of apoptotic protease-activating factors"/>
    <property type="match status" value="1"/>
</dbReference>
<dbReference type="GO" id="GO:0051707">
    <property type="term" value="P:response to other organism"/>
    <property type="evidence" value="ECO:0007669"/>
    <property type="project" value="UniProtKB-ARBA"/>
</dbReference>
<feature type="domain" description="Disease resistance N-terminal" evidence="7">
    <location>
        <begin position="14"/>
        <end position="104"/>
    </location>
</feature>
<dbReference type="InterPro" id="IPR042197">
    <property type="entry name" value="Apaf_helical"/>
</dbReference>
<dbReference type="GO" id="GO:0006952">
    <property type="term" value="P:defense response"/>
    <property type="evidence" value="ECO:0007669"/>
    <property type="project" value="UniProtKB-KW"/>
</dbReference>
<proteinExistence type="predicted"/>
<dbReference type="GO" id="GO:0043531">
    <property type="term" value="F:ADP binding"/>
    <property type="evidence" value="ECO:0007669"/>
    <property type="project" value="InterPro"/>
</dbReference>
<dbReference type="KEGG" id="aprc:113852350"/>
<dbReference type="Gene3D" id="3.40.50.300">
    <property type="entry name" value="P-loop containing nucleotide triphosphate hydrolases"/>
    <property type="match status" value="1"/>
</dbReference>
<keyword evidence="4" id="KW-0611">Plant defense</keyword>
<feature type="domain" description="R13L1/DRL21-like LRR repeat region" evidence="9">
    <location>
        <begin position="621"/>
        <end position="760"/>
    </location>
</feature>
<organism evidence="10 11">
    <name type="scientific">Abrus precatorius</name>
    <name type="common">Indian licorice</name>
    <name type="synonym">Glycine abrus</name>
    <dbReference type="NCBI Taxonomy" id="3816"/>
    <lineage>
        <taxon>Eukaryota</taxon>
        <taxon>Viridiplantae</taxon>
        <taxon>Streptophyta</taxon>
        <taxon>Embryophyta</taxon>
        <taxon>Tracheophyta</taxon>
        <taxon>Spermatophyta</taxon>
        <taxon>Magnoliopsida</taxon>
        <taxon>eudicotyledons</taxon>
        <taxon>Gunneridae</taxon>
        <taxon>Pentapetalae</taxon>
        <taxon>rosids</taxon>
        <taxon>fabids</taxon>
        <taxon>Fabales</taxon>
        <taxon>Fabaceae</taxon>
        <taxon>Papilionoideae</taxon>
        <taxon>50 kb inversion clade</taxon>
        <taxon>NPAAA clade</taxon>
        <taxon>indigoferoid/millettioid clade</taxon>
        <taxon>Abreae</taxon>
        <taxon>Abrus</taxon>
    </lineage>
</organism>
<dbReference type="Gene3D" id="1.10.10.10">
    <property type="entry name" value="Winged helix-like DNA-binding domain superfamily/Winged helix DNA-binding domain"/>
    <property type="match status" value="1"/>
</dbReference>
<evidence type="ECO:0000259" key="6">
    <source>
        <dbReference type="Pfam" id="PF00931"/>
    </source>
</evidence>
<evidence type="ECO:0000259" key="7">
    <source>
        <dbReference type="Pfam" id="PF18052"/>
    </source>
</evidence>
<gene>
    <name evidence="11" type="primary">LOC113852350</name>
</gene>
<dbReference type="OrthoDB" id="1427945at2759"/>
<dbReference type="Pfam" id="PF25019">
    <property type="entry name" value="LRR_R13L1-DRL21"/>
    <property type="match status" value="1"/>
</dbReference>
<dbReference type="Proteomes" id="UP000694853">
    <property type="component" value="Unplaced"/>
</dbReference>
<dbReference type="PRINTS" id="PR00364">
    <property type="entry name" value="DISEASERSIST"/>
</dbReference>
<evidence type="ECO:0000313" key="11">
    <source>
        <dbReference type="RefSeq" id="XP_027338378.1"/>
    </source>
</evidence>
<dbReference type="PANTHER" id="PTHR36766:SF51">
    <property type="entry name" value="DISEASE RESISTANCE RPP13-LIKE PROTEIN 1"/>
    <property type="match status" value="1"/>
</dbReference>
<keyword evidence="3" id="KW-0547">Nucleotide-binding</keyword>
<dbReference type="InterPro" id="IPR056789">
    <property type="entry name" value="LRR_R13L1-DRL21"/>
</dbReference>
<dbReference type="Pfam" id="PF00560">
    <property type="entry name" value="LRR_1"/>
    <property type="match status" value="1"/>
</dbReference>
<dbReference type="AlphaFoldDB" id="A0A8B8K5K5"/>
<feature type="domain" description="Disease resistance protein winged helix" evidence="8">
    <location>
        <begin position="383"/>
        <end position="453"/>
    </location>
</feature>
<evidence type="ECO:0000256" key="1">
    <source>
        <dbReference type="ARBA" id="ARBA00022614"/>
    </source>
</evidence>
<evidence type="ECO:0000256" key="2">
    <source>
        <dbReference type="ARBA" id="ARBA00022737"/>
    </source>
</evidence>
<evidence type="ECO:0000256" key="5">
    <source>
        <dbReference type="ARBA" id="ARBA00022840"/>
    </source>
</evidence>
<dbReference type="InterPro" id="IPR058922">
    <property type="entry name" value="WHD_DRP"/>
</dbReference>
<dbReference type="GeneID" id="113852350"/>
<name>A0A8B8K5K5_ABRPR</name>
<dbReference type="RefSeq" id="XP_027338378.1">
    <property type="nucleotide sequence ID" value="XM_027482577.1"/>
</dbReference>
<keyword evidence="2" id="KW-0677">Repeat</keyword>
<dbReference type="Gene3D" id="3.80.10.10">
    <property type="entry name" value="Ribonuclease Inhibitor"/>
    <property type="match status" value="1"/>
</dbReference>
<keyword evidence="1" id="KW-0433">Leucine-rich repeat</keyword>
<evidence type="ECO:0000256" key="4">
    <source>
        <dbReference type="ARBA" id="ARBA00022821"/>
    </source>
</evidence>
<dbReference type="Gene3D" id="1.20.5.4130">
    <property type="match status" value="1"/>
</dbReference>
<evidence type="ECO:0000313" key="10">
    <source>
        <dbReference type="Proteomes" id="UP000694853"/>
    </source>
</evidence>
<dbReference type="GO" id="GO:0005524">
    <property type="term" value="F:ATP binding"/>
    <property type="evidence" value="ECO:0007669"/>
    <property type="project" value="UniProtKB-KW"/>
</dbReference>
<reference evidence="11" key="2">
    <citation type="submission" date="2025-08" db="UniProtKB">
        <authorList>
            <consortium name="RefSeq"/>
        </authorList>
    </citation>
    <scope>IDENTIFICATION</scope>
    <source>
        <tissue evidence="11">Young leaves</tissue>
    </source>
</reference>
<dbReference type="InterPro" id="IPR001611">
    <property type="entry name" value="Leu-rich_rpt"/>
</dbReference>
<sequence length="905" mass="103823">MAEAIVGGAFLSGFVNVVFDRLLSPEVARLIRGKKLDHKLVERLKTVLRAVEAVLNDAERKQINDDAVKKWLHELRDAVYVADDLLDGLSTEAATHKAHKKVSNFFSRFLNPRDRKMVSEMEDITIRDKDKENMKKLLLDESSEENVCVIPIVGMGGVGKNTLVQWLYNDEDLKEEFDLKAWVCVSEESNVVNITKCVTAAVNRAACDAEDLNLLQLNLEEKLSGKRFLVVLDDVWNIDQHGWNNFKKPFQNGIKGSKILVTTRLEKVASIVQTVPPYPLHELSDQYCWSVFAKHACFPECGGDSNLERIGKDIVRRCQGLPLAAETLGSLLQTKHDTGDWNTILTSELWEIPMEDNKIIPALKISYYHLPPHLKRCFAYFSLFPKDYQFSKDELIPLWMAEDLLRSPKKGETLEKVGSECFDDLTSRSFLKKLISRTHDVYFVMHDLMHDLAISVARDFYCWSEELGMFDKSKTLTRHLSYGRLTHPISKNVDAIDELKSLRTFLQVHFSPPSFGFGSVILIILSKFKYLRVLSFYKCEELQELPDRIESLSKLYNLQTLKMSFCHLLTMLPSGMQNLVNLRSLDISGTKVKEMPRGMSKLKHLQFLSNFVVGKHKKNGIKELGELSDLEFLGVMKLENFTNSSEAEEARIKDKTHLKSLTLDWSQDRNMNTSAHIEEIFDKLQPHKGLEALQIPGYRGLHQGLTDLTIGGSNLFLREGLLPQLPSLSTLQLLKFETMETLDCNSLLHLTSLEVLRIGYCPKLKNMVGKRLPPSLVKLDIYGSPLLEERCKKKHPQIWKRISHISGIQVDWKWISQESLDGRVIYLLIDSQEMSSWFANHATVKALFRTHVQRHFKVNAFFWLSSSGCTHFEVRTNDIPVPKALTQRMLRFHQTNFFYINFSIW</sequence>
<evidence type="ECO:0000259" key="9">
    <source>
        <dbReference type="Pfam" id="PF25019"/>
    </source>
</evidence>
<evidence type="ECO:0000259" key="8">
    <source>
        <dbReference type="Pfam" id="PF23559"/>
    </source>
</evidence>
<keyword evidence="10" id="KW-1185">Reference proteome</keyword>
<dbReference type="Pfam" id="PF00931">
    <property type="entry name" value="NB-ARC"/>
    <property type="match status" value="1"/>
</dbReference>
<dbReference type="PANTHER" id="PTHR36766">
    <property type="entry name" value="PLANT BROAD-SPECTRUM MILDEW RESISTANCE PROTEIN RPW8"/>
    <property type="match status" value="1"/>
</dbReference>
<protein>
    <submittedName>
        <fullName evidence="11">Disease resistance RPP13-like protein 1</fullName>
    </submittedName>
</protein>
<accession>A0A8B8K5K5</accession>
<dbReference type="FunFam" id="1.10.10.10:FF:000322">
    <property type="entry name" value="Probable disease resistance protein At1g63360"/>
    <property type="match status" value="1"/>
</dbReference>
<dbReference type="Pfam" id="PF18052">
    <property type="entry name" value="Rx_N"/>
    <property type="match status" value="1"/>
</dbReference>
<dbReference type="SUPFAM" id="SSF52058">
    <property type="entry name" value="L domain-like"/>
    <property type="match status" value="1"/>
</dbReference>
<dbReference type="InterPro" id="IPR041118">
    <property type="entry name" value="Rx_N"/>
</dbReference>
<dbReference type="InterPro" id="IPR032675">
    <property type="entry name" value="LRR_dom_sf"/>
</dbReference>
<reference evidence="10" key="1">
    <citation type="journal article" date="2019" name="Toxins">
        <title>Detection of Abrin-Like and Prepropulchellin-Like Toxin Genes and Transcripts Using Whole Genome Sequencing and Full-Length Transcript Sequencing of Abrus precatorius.</title>
        <authorList>
            <person name="Hovde B.T."/>
            <person name="Daligault H.E."/>
            <person name="Hanschen E.R."/>
            <person name="Kunde Y.A."/>
            <person name="Johnson M.B."/>
            <person name="Starkenburg S.R."/>
            <person name="Johnson S.L."/>
        </authorList>
    </citation>
    <scope>NUCLEOTIDE SEQUENCE [LARGE SCALE GENOMIC DNA]</scope>
</reference>
<dbReference type="InterPro" id="IPR036388">
    <property type="entry name" value="WH-like_DNA-bd_sf"/>
</dbReference>
<feature type="domain" description="NB-ARC" evidence="6">
    <location>
        <begin position="128"/>
        <end position="296"/>
    </location>
</feature>
<keyword evidence="5" id="KW-0067">ATP-binding</keyword>
<dbReference type="InterPro" id="IPR002182">
    <property type="entry name" value="NB-ARC"/>
</dbReference>
<dbReference type="FunFam" id="3.40.50.300:FF:001091">
    <property type="entry name" value="Probable disease resistance protein At1g61300"/>
    <property type="match status" value="1"/>
</dbReference>
<dbReference type="Pfam" id="PF23559">
    <property type="entry name" value="WHD_DRP"/>
    <property type="match status" value="1"/>
</dbReference>